<evidence type="ECO:0000256" key="5">
    <source>
        <dbReference type="ARBA" id="ARBA00023163"/>
    </source>
</evidence>
<keyword evidence="3" id="KW-0731">Sigma factor</keyword>
<dbReference type="GO" id="GO:0003677">
    <property type="term" value="F:DNA binding"/>
    <property type="evidence" value="ECO:0007669"/>
    <property type="project" value="UniProtKB-KW"/>
</dbReference>
<dbReference type="HOGENOM" id="CLU_107136_0_0_9"/>
<comment type="similarity">
    <text evidence="1">Belongs to the sigma-70 factor family. ECF subfamily.</text>
</comment>
<protein>
    <submittedName>
        <fullName evidence="7">RNA polymerase sigma factor, sigma-70 family</fullName>
    </submittedName>
</protein>
<evidence type="ECO:0000313" key="8">
    <source>
        <dbReference type="Proteomes" id="UP000002730"/>
    </source>
</evidence>
<feature type="domain" description="RNA polymerase sigma-70 region 2" evidence="6">
    <location>
        <begin position="27"/>
        <end position="89"/>
    </location>
</feature>
<dbReference type="Pfam" id="PF04542">
    <property type="entry name" value="Sigma70_r2"/>
    <property type="match status" value="1"/>
</dbReference>
<keyword evidence="4" id="KW-0238">DNA-binding</keyword>
<evidence type="ECO:0000256" key="1">
    <source>
        <dbReference type="ARBA" id="ARBA00010641"/>
    </source>
</evidence>
<evidence type="ECO:0000256" key="3">
    <source>
        <dbReference type="ARBA" id="ARBA00023082"/>
    </source>
</evidence>
<keyword evidence="8" id="KW-1185">Reference proteome</keyword>
<gene>
    <name evidence="7" type="ordered locus">Clocel_0624</name>
</gene>
<dbReference type="InterPro" id="IPR013325">
    <property type="entry name" value="RNA_pol_sigma_r2"/>
</dbReference>
<dbReference type="Gene3D" id="1.10.1740.10">
    <property type="match status" value="1"/>
</dbReference>
<organism evidence="7 8">
    <name type="scientific">Clostridium cellulovorans (strain ATCC 35296 / DSM 3052 / OCM 3 / 743B)</name>
    <dbReference type="NCBI Taxonomy" id="573061"/>
    <lineage>
        <taxon>Bacteria</taxon>
        <taxon>Bacillati</taxon>
        <taxon>Bacillota</taxon>
        <taxon>Clostridia</taxon>
        <taxon>Eubacteriales</taxon>
        <taxon>Clostridiaceae</taxon>
        <taxon>Clostridium</taxon>
    </lineage>
</organism>
<evidence type="ECO:0000256" key="4">
    <source>
        <dbReference type="ARBA" id="ARBA00023125"/>
    </source>
</evidence>
<dbReference type="eggNOG" id="COG1595">
    <property type="taxonomic scope" value="Bacteria"/>
</dbReference>
<dbReference type="Proteomes" id="UP000002730">
    <property type="component" value="Chromosome"/>
</dbReference>
<keyword evidence="2" id="KW-0805">Transcription regulation</keyword>
<dbReference type="KEGG" id="ccb:Clocel_0624"/>
<dbReference type="RefSeq" id="WP_010074825.1">
    <property type="nucleotide sequence ID" value="NC_014393.1"/>
</dbReference>
<dbReference type="InterPro" id="IPR014284">
    <property type="entry name" value="RNA_pol_sigma-70_dom"/>
</dbReference>
<dbReference type="SUPFAM" id="SSF88659">
    <property type="entry name" value="Sigma3 and sigma4 domains of RNA polymerase sigma factors"/>
    <property type="match status" value="1"/>
</dbReference>
<reference evidence="7 8" key="1">
    <citation type="submission" date="2010-08" db="EMBL/GenBank/DDBJ databases">
        <title>Complete sequence of Clostridium cellulovorans 743B.</title>
        <authorList>
            <consortium name="US DOE Joint Genome Institute"/>
            <person name="Lucas S."/>
            <person name="Copeland A."/>
            <person name="Lapidus A."/>
            <person name="Cheng J.-F."/>
            <person name="Bruce D."/>
            <person name="Goodwin L."/>
            <person name="Pitluck S."/>
            <person name="Chertkov O."/>
            <person name="Detter J.C."/>
            <person name="Han C."/>
            <person name="Tapia R."/>
            <person name="Land M."/>
            <person name="Hauser L."/>
            <person name="Chang Y.-J."/>
            <person name="Jeffries C."/>
            <person name="Kyrpides N."/>
            <person name="Ivanova N."/>
            <person name="Mikhailova N."/>
            <person name="Hemme C.L."/>
            <person name="Woyke T."/>
        </authorList>
    </citation>
    <scope>NUCLEOTIDE SEQUENCE [LARGE SCALE GENOMIC DNA]</scope>
    <source>
        <strain evidence="8">ATCC 35296 / DSM 3052 / OCM 3 / 743B</strain>
    </source>
</reference>
<dbReference type="InterPro" id="IPR039425">
    <property type="entry name" value="RNA_pol_sigma-70-like"/>
</dbReference>
<dbReference type="PANTHER" id="PTHR43133:SF8">
    <property type="entry name" value="RNA POLYMERASE SIGMA FACTOR HI_1459-RELATED"/>
    <property type="match status" value="1"/>
</dbReference>
<dbReference type="Gene3D" id="1.10.10.10">
    <property type="entry name" value="Winged helix-like DNA-binding domain superfamily/Winged helix DNA-binding domain"/>
    <property type="match status" value="1"/>
</dbReference>
<name>D9SRM8_CLOC7</name>
<dbReference type="InterPro" id="IPR007627">
    <property type="entry name" value="RNA_pol_sigma70_r2"/>
</dbReference>
<dbReference type="AlphaFoldDB" id="D9SRM8"/>
<dbReference type="SUPFAM" id="SSF88946">
    <property type="entry name" value="Sigma2 domain of RNA polymerase sigma factors"/>
    <property type="match status" value="1"/>
</dbReference>
<dbReference type="GO" id="GO:0006352">
    <property type="term" value="P:DNA-templated transcription initiation"/>
    <property type="evidence" value="ECO:0007669"/>
    <property type="project" value="InterPro"/>
</dbReference>
<sequence>MHLEILVKKAKEKDEKSIETLLLNYRPFMLKQCKLTYLKDYEFEDLMQICSLSLLKAIEKYKLGNNNFTTYVTNAIRNNLSYLIRQKARDNYTESLYKETGDGISIMDGLKDEFSIENSVELKFNLEKLKIVLKTLTPEELEILDWIYFKDNSLLDYSKVHNINYSTLRKQKERLLKKIRKLMQ</sequence>
<dbReference type="OrthoDB" id="1954605at2"/>
<keyword evidence="5" id="KW-0804">Transcription</keyword>
<dbReference type="InterPro" id="IPR013324">
    <property type="entry name" value="RNA_pol_sigma_r3/r4-like"/>
</dbReference>
<dbReference type="GO" id="GO:0016987">
    <property type="term" value="F:sigma factor activity"/>
    <property type="evidence" value="ECO:0007669"/>
    <property type="project" value="UniProtKB-KW"/>
</dbReference>
<dbReference type="InterPro" id="IPR036388">
    <property type="entry name" value="WH-like_DNA-bd_sf"/>
</dbReference>
<dbReference type="NCBIfam" id="TIGR02937">
    <property type="entry name" value="sigma70-ECF"/>
    <property type="match status" value="1"/>
</dbReference>
<dbReference type="STRING" id="573061.Clocel_0624"/>
<dbReference type="EMBL" id="CP002160">
    <property type="protein sequence ID" value="ADL50395.1"/>
    <property type="molecule type" value="Genomic_DNA"/>
</dbReference>
<proteinExistence type="inferred from homology"/>
<evidence type="ECO:0000256" key="2">
    <source>
        <dbReference type="ARBA" id="ARBA00023015"/>
    </source>
</evidence>
<accession>D9SRM8</accession>
<dbReference type="PANTHER" id="PTHR43133">
    <property type="entry name" value="RNA POLYMERASE ECF-TYPE SIGMA FACTO"/>
    <property type="match status" value="1"/>
</dbReference>
<evidence type="ECO:0000259" key="6">
    <source>
        <dbReference type="Pfam" id="PF04542"/>
    </source>
</evidence>
<evidence type="ECO:0000313" key="7">
    <source>
        <dbReference type="EMBL" id="ADL50395.1"/>
    </source>
</evidence>